<keyword evidence="2" id="KW-1185">Reference proteome</keyword>
<sequence length="86" mass="9796">MCIAQVYSIMIDTCEVSAFLMSLSLEQLEKIKLDLEKKVEQKKQQQNLETQKPRSRIPPTYNDLDALAANTGLDLSGLIKDIKRRS</sequence>
<name>A0ABS6M6A5_9GAMM</name>
<accession>A0ABS6M6A5</accession>
<gene>
    <name evidence="1" type="ORF">KTN04_00425</name>
</gene>
<dbReference type="EMBL" id="JAHQZT010000001">
    <property type="protein sequence ID" value="MBV0931807.1"/>
    <property type="molecule type" value="Genomic_DNA"/>
</dbReference>
<evidence type="ECO:0000313" key="2">
    <source>
        <dbReference type="Proteomes" id="UP000755551"/>
    </source>
</evidence>
<organism evidence="1 2">
    <name type="scientific">Marinobacterium weihaiense</name>
    <dbReference type="NCBI Taxonomy" id="2851016"/>
    <lineage>
        <taxon>Bacteria</taxon>
        <taxon>Pseudomonadati</taxon>
        <taxon>Pseudomonadota</taxon>
        <taxon>Gammaproteobacteria</taxon>
        <taxon>Oceanospirillales</taxon>
        <taxon>Oceanospirillaceae</taxon>
        <taxon>Marinobacterium</taxon>
    </lineage>
</organism>
<evidence type="ECO:0000313" key="1">
    <source>
        <dbReference type="EMBL" id="MBV0931807.1"/>
    </source>
</evidence>
<reference evidence="1 2" key="1">
    <citation type="submission" date="2021-06" db="EMBL/GenBank/DDBJ databases">
        <title>Bacterium isolated from marine sediment.</title>
        <authorList>
            <person name="Zhu K.-L."/>
            <person name="Du Z.-J."/>
            <person name="Liang Q.-Y."/>
        </authorList>
    </citation>
    <scope>NUCLEOTIDE SEQUENCE [LARGE SCALE GENOMIC DNA]</scope>
    <source>
        <strain evidence="1 2">A346</strain>
    </source>
</reference>
<protein>
    <submittedName>
        <fullName evidence="1">Uncharacterized protein</fullName>
    </submittedName>
</protein>
<proteinExistence type="predicted"/>
<comment type="caution">
    <text evidence="1">The sequence shown here is derived from an EMBL/GenBank/DDBJ whole genome shotgun (WGS) entry which is preliminary data.</text>
</comment>
<dbReference type="Proteomes" id="UP000755551">
    <property type="component" value="Unassembled WGS sequence"/>
</dbReference>